<organism evidence="2 3">
    <name type="scientific">Paenibacillus ehimensis</name>
    <dbReference type="NCBI Taxonomy" id="79264"/>
    <lineage>
        <taxon>Bacteria</taxon>
        <taxon>Bacillati</taxon>
        <taxon>Bacillota</taxon>
        <taxon>Bacilli</taxon>
        <taxon>Bacillales</taxon>
        <taxon>Paenibacillaceae</taxon>
        <taxon>Paenibacillus</taxon>
    </lineage>
</organism>
<gene>
    <name evidence="2" type="ORF">Q3C12_28645</name>
</gene>
<sequence length="223" mass="24813">MRPWRVGTLSMGLSLIFLGVVLVTAQLRGLAAYDTLMAWWPLLFVLLGLEIIVYLFVARKENGGVRYDFISVFFVGVLFFGCLGFTLLSGLGVIGEVRHLLSEVERTVELPEAKEAVAAEVKRIVVQTAGQQVKVDKTSGRTVHLFGSYRERVANDGGESVPQDKAYSIHTIGDTMYVQLQQPPVRRGFHSDYPDMSVTVVLPQDIQAEVRDRYHNPIEITGS</sequence>
<accession>A0ABT8VJ24</accession>
<proteinExistence type="predicted"/>
<evidence type="ECO:0000256" key="1">
    <source>
        <dbReference type="SAM" id="Phobius"/>
    </source>
</evidence>
<evidence type="ECO:0000313" key="2">
    <source>
        <dbReference type="EMBL" id="MDO3680984.1"/>
    </source>
</evidence>
<evidence type="ECO:0008006" key="4">
    <source>
        <dbReference type="Google" id="ProtNLM"/>
    </source>
</evidence>
<evidence type="ECO:0000313" key="3">
    <source>
        <dbReference type="Proteomes" id="UP001168883"/>
    </source>
</evidence>
<keyword evidence="1" id="KW-0472">Membrane</keyword>
<dbReference type="Proteomes" id="UP001168883">
    <property type="component" value="Unassembled WGS sequence"/>
</dbReference>
<feature type="transmembrane region" description="Helical" evidence="1">
    <location>
        <begin position="37"/>
        <end position="57"/>
    </location>
</feature>
<keyword evidence="1" id="KW-0812">Transmembrane</keyword>
<dbReference type="RefSeq" id="WP_302881032.1">
    <property type="nucleotide sequence ID" value="NZ_JAUMKJ010000051.1"/>
</dbReference>
<name>A0ABT8VJ24_9BACL</name>
<keyword evidence="3" id="KW-1185">Reference proteome</keyword>
<comment type="caution">
    <text evidence="2">The sequence shown here is derived from an EMBL/GenBank/DDBJ whole genome shotgun (WGS) entry which is preliminary data.</text>
</comment>
<feature type="transmembrane region" description="Helical" evidence="1">
    <location>
        <begin position="69"/>
        <end position="94"/>
    </location>
</feature>
<reference evidence="2" key="1">
    <citation type="submission" date="2023-07" db="EMBL/GenBank/DDBJ databases">
        <authorList>
            <person name="Aktuganov G."/>
            <person name="Boyko T."/>
            <person name="Delegan Y."/>
            <person name="Galimzianova N."/>
            <person name="Gilvanova E."/>
            <person name="Korobov V."/>
            <person name="Kuzmina L."/>
            <person name="Melentiev A."/>
            <person name="Milman P."/>
            <person name="Ryabova A."/>
            <person name="Stupak E."/>
            <person name="Yasakov T."/>
            <person name="Zharikova N."/>
            <person name="Zhurenko E."/>
        </authorList>
    </citation>
    <scope>NUCLEOTIDE SEQUENCE</scope>
    <source>
        <strain evidence="2">IB-739</strain>
    </source>
</reference>
<dbReference type="EMBL" id="JAUMKJ010000051">
    <property type="protein sequence ID" value="MDO3680984.1"/>
    <property type="molecule type" value="Genomic_DNA"/>
</dbReference>
<keyword evidence="1" id="KW-1133">Transmembrane helix</keyword>
<protein>
    <recommendedName>
        <fullName evidence="4">DUF5668 domain-containing protein</fullName>
    </recommendedName>
</protein>